<keyword evidence="3 4" id="KW-0326">Glycosidase</keyword>
<dbReference type="GO" id="GO:0004553">
    <property type="term" value="F:hydrolase activity, hydrolyzing O-glycosyl compounds"/>
    <property type="evidence" value="ECO:0007669"/>
    <property type="project" value="InterPro"/>
</dbReference>
<dbReference type="PANTHER" id="PTHR31263:SF0">
    <property type="entry name" value="CELLULASE FAMILY PROTEIN (AFU_ORTHOLOGUE AFUA_5G14560)"/>
    <property type="match status" value="1"/>
</dbReference>
<dbReference type="InterPro" id="IPR017853">
    <property type="entry name" value="GH"/>
</dbReference>
<dbReference type="OrthoDB" id="442731at2759"/>
<evidence type="ECO:0000256" key="4">
    <source>
        <dbReference type="RuleBase" id="RU361153"/>
    </source>
</evidence>
<gene>
    <name evidence="7" type="ORF">EJ08DRAFT_579218</name>
</gene>
<feature type="chain" id="PRO_5040432220" evidence="5">
    <location>
        <begin position="19"/>
        <end position="413"/>
    </location>
</feature>
<evidence type="ECO:0000256" key="1">
    <source>
        <dbReference type="ARBA" id="ARBA00005641"/>
    </source>
</evidence>
<dbReference type="Gene3D" id="3.20.20.80">
    <property type="entry name" value="Glycosidases"/>
    <property type="match status" value="1"/>
</dbReference>
<dbReference type="InterPro" id="IPR001547">
    <property type="entry name" value="Glyco_hydro_5"/>
</dbReference>
<keyword evidence="8" id="KW-1185">Reference proteome</keyword>
<protein>
    <submittedName>
        <fullName evidence="7">Cellulase family protein</fullName>
    </submittedName>
</protein>
<sequence>MRVTYVLLSSSILSCVLGLNNLPLTTSGRWIKDNRGETVTYVGSNWPGHMSAMIPEGLQYQSIATIVGKIKGLGMNSIRLTYATEMVDDILDRGGQGNLPLKASLIKGLGERNGSDIFQKVIRKNPSFTEKTTRLEIFDAIAAECEKQGIILHLDNHISKAMWCCDTKDGNSWPGDQFYDSEKWKRGWRFMANHTRSWSAMASVGLRNELRSPDNNAALKSKSYNWSDWYDLVKSCAEGVSAANPNLLVFLSGLGFDTDLGPIPTGGDLGGGKVYRKSDFAKDKVVLELHNYQNREGDCSKIKGGMVRNGWNALNSNNPAVKNVFPVVMTEFGFEQDPKAAATVYATCLKDFFVSNRAGWMYWVFAGSYYNRQNNHDSDEKWGMLNHDWSDWRSPAVIQTYFKPMIRGTLKVR</sequence>
<dbReference type="AlphaFoldDB" id="A0A9P4P2U1"/>
<dbReference type="PANTHER" id="PTHR31263">
    <property type="entry name" value="CELLULASE FAMILY PROTEIN (AFU_ORTHOLOGUE AFUA_5G14560)"/>
    <property type="match status" value="1"/>
</dbReference>
<feature type="signal peptide" evidence="5">
    <location>
        <begin position="1"/>
        <end position="18"/>
    </location>
</feature>
<evidence type="ECO:0000256" key="2">
    <source>
        <dbReference type="ARBA" id="ARBA00022801"/>
    </source>
</evidence>
<dbReference type="Pfam" id="PF00150">
    <property type="entry name" value="Cellulase"/>
    <property type="match status" value="1"/>
</dbReference>
<proteinExistence type="inferred from homology"/>
<dbReference type="Proteomes" id="UP000800235">
    <property type="component" value="Unassembled WGS sequence"/>
</dbReference>
<dbReference type="SUPFAM" id="SSF51445">
    <property type="entry name" value="(Trans)glycosidases"/>
    <property type="match status" value="1"/>
</dbReference>
<organism evidence="7 8">
    <name type="scientific">Tothia fuscella</name>
    <dbReference type="NCBI Taxonomy" id="1048955"/>
    <lineage>
        <taxon>Eukaryota</taxon>
        <taxon>Fungi</taxon>
        <taxon>Dikarya</taxon>
        <taxon>Ascomycota</taxon>
        <taxon>Pezizomycotina</taxon>
        <taxon>Dothideomycetes</taxon>
        <taxon>Pleosporomycetidae</taxon>
        <taxon>Venturiales</taxon>
        <taxon>Cylindrosympodiaceae</taxon>
        <taxon>Tothia</taxon>
    </lineage>
</organism>
<accession>A0A9P4P2U1</accession>
<evidence type="ECO:0000256" key="5">
    <source>
        <dbReference type="SAM" id="SignalP"/>
    </source>
</evidence>
<evidence type="ECO:0000313" key="8">
    <source>
        <dbReference type="Proteomes" id="UP000800235"/>
    </source>
</evidence>
<keyword evidence="2 4" id="KW-0378">Hydrolase</keyword>
<name>A0A9P4P2U1_9PEZI</name>
<evidence type="ECO:0000256" key="3">
    <source>
        <dbReference type="ARBA" id="ARBA00023295"/>
    </source>
</evidence>
<comment type="similarity">
    <text evidence="1 4">Belongs to the glycosyl hydrolase 5 (cellulase A) family.</text>
</comment>
<keyword evidence="5" id="KW-0732">Signal</keyword>
<feature type="domain" description="Glycoside hydrolase family 5" evidence="6">
    <location>
        <begin position="62"/>
        <end position="365"/>
    </location>
</feature>
<reference evidence="7" key="1">
    <citation type="journal article" date="2020" name="Stud. Mycol.">
        <title>101 Dothideomycetes genomes: a test case for predicting lifestyles and emergence of pathogens.</title>
        <authorList>
            <person name="Haridas S."/>
            <person name="Albert R."/>
            <person name="Binder M."/>
            <person name="Bloem J."/>
            <person name="Labutti K."/>
            <person name="Salamov A."/>
            <person name="Andreopoulos B."/>
            <person name="Baker S."/>
            <person name="Barry K."/>
            <person name="Bills G."/>
            <person name="Bluhm B."/>
            <person name="Cannon C."/>
            <person name="Castanera R."/>
            <person name="Culley D."/>
            <person name="Daum C."/>
            <person name="Ezra D."/>
            <person name="Gonzalez J."/>
            <person name="Henrissat B."/>
            <person name="Kuo A."/>
            <person name="Liang C."/>
            <person name="Lipzen A."/>
            <person name="Lutzoni F."/>
            <person name="Magnuson J."/>
            <person name="Mondo S."/>
            <person name="Nolan M."/>
            <person name="Ohm R."/>
            <person name="Pangilinan J."/>
            <person name="Park H.-J."/>
            <person name="Ramirez L."/>
            <person name="Alfaro M."/>
            <person name="Sun H."/>
            <person name="Tritt A."/>
            <person name="Yoshinaga Y."/>
            <person name="Zwiers L.-H."/>
            <person name="Turgeon B."/>
            <person name="Goodwin S."/>
            <person name="Spatafora J."/>
            <person name="Crous P."/>
            <person name="Grigoriev I."/>
        </authorList>
    </citation>
    <scope>NUCLEOTIDE SEQUENCE</scope>
    <source>
        <strain evidence="7">CBS 130266</strain>
    </source>
</reference>
<dbReference type="EMBL" id="MU007011">
    <property type="protein sequence ID" value="KAF2436212.1"/>
    <property type="molecule type" value="Genomic_DNA"/>
</dbReference>
<evidence type="ECO:0000259" key="6">
    <source>
        <dbReference type="Pfam" id="PF00150"/>
    </source>
</evidence>
<dbReference type="GO" id="GO:0000272">
    <property type="term" value="P:polysaccharide catabolic process"/>
    <property type="evidence" value="ECO:0007669"/>
    <property type="project" value="InterPro"/>
</dbReference>
<dbReference type="PROSITE" id="PS51257">
    <property type="entry name" value="PROKAR_LIPOPROTEIN"/>
    <property type="match status" value="1"/>
</dbReference>
<evidence type="ECO:0000313" key="7">
    <source>
        <dbReference type="EMBL" id="KAF2436212.1"/>
    </source>
</evidence>
<comment type="caution">
    <text evidence="7">The sequence shown here is derived from an EMBL/GenBank/DDBJ whole genome shotgun (WGS) entry which is preliminary data.</text>
</comment>